<evidence type="ECO:0000256" key="2">
    <source>
        <dbReference type="ARBA" id="ARBA00022679"/>
    </source>
</evidence>
<evidence type="ECO:0000313" key="3">
    <source>
        <dbReference type="EMBL" id="WGX75703.1"/>
    </source>
</evidence>
<proteinExistence type="inferred from homology"/>
<sequence>MGQNIRFHSENHNYSDINMPIRAQGVTNKGIKIGNDCWIGAGAVFLDGAELGDGCVVASNSVVNKRIDNNSIIAGMPAKIIKKEVKYE</sequence>
<evidence type="ECO:0000313" key="4">
    <source>
        <dbReference type="Proteomes" id="UP001239169"/>
    </source>
</evidence>
<accession>A0ABY8R338</accession>
<dbReference type="Pfam" id="PF00132">
    <property type="entry name" value="Hexapep"/>
    <property type="match status" value="1"/>
</dbReference>
<comment type="similarity">
    <text evidence="1">Belongs to the transferase hexapeptide repeat family.</text>
</comment>
<dbReference type="CDD" id="cd04647">
    <property type="entry name" value="LbH_MAT_like"/>
    <property type="match status" value="1"/>
</dbReference>
<dbReference type="InterPro" id="IPR011004">
    <property type="entry name" value="Trimer_LpxA-like_sf"/>
</dbReference>
<keyword evidence="4" id="KW-1185">Reference proteome</keyword>
<dbReference type="InterPro" id="IPR051159">
    <property type="entry name" value="Hexapeptide_acetyltransf"/>
</dbReference>
<dbReference type="EC" id="2.3.1.-" evidence="3"/>
<dbReference type="Proteomes" id="UP001239169">
    <property type="component" value="Chromosome"/>
</dbReference>
<dbReference type="GO" id="GO:0016746">
    <property type="term" value="F:acyltransferase activity"/>
    <property type="evidence" value="ECO:0007669"/>
    <property type="project" value="UniProtKB-KW"/>
</dbReference>
<organism evidence="3 4">
    <name type="scientific">Paraclostridium bifermentans</name>
    <name type="common">Clostridium bifermentans</name>
    <dbReference type="NCBI Taxonomy" id="1490"/>
    <lineage>
        <taxon>Bacteria</taxon>
        <taxon>Bacillati</taxon>
        <taxon>Bacillota</taxon>
        <taxon>Clostridia</taxon>
        <taxon>Peptostreptococcales</taxon>
        <taxon>Peptostreptococcaceae</taxon>
        <taxon>Paraclostridium</taxon>
    </lineage>
</organism>
<dbReference type="InterPro" id="IPR001451">
    <property type="entry name" value="Hexapep"/>
</dbReference>
<protein>
    <submittedName>
        <fullName evidence="3">Acyltransferase</fullName>
        <ecNumber evidence="3">2.3.1.-</ecNumber>
    </submittedName>
</protein>
<dbReference type="Gene3D" id="2.160.10.10">
    <property type="entry name" value="Hexapeptide repeat proteins"/>
    <property type="match status" value="1"/>
</dbReference>
<name>A0ABY8R338_PARBF</name>
<dbReference type="SUPFAM" id="SSF51161">
    <property type="entry name" value="Trimeric LpxA-like enzymes"/>
    <property type="match status" value="1"/>
</dbReference>
<keyword evidence="3" id="KW-0012">Acyltransferase</keyword>
<dbReference type="EMBL" id="CP124685">
    <property type="protein sequence ID" value="WGX75703.1"/>
    <property type="molecule type" value="Genomic_DNA"/>
</dbReference>
<dbReference type="PANTHER" id="PTHR23416">
    <property type="entry name" value="SIALIC ACID SYNTHASE-RELATED"/>
    <property type="match status" value="1"/>
</dbReference>
<keyword evidence="2 3" id="KW-0808">Transferase</keyword>
<gene>
    <name evidence="3" type="ORF">QJS64_17455</name>
</gene>
<dbReference type="PANTHER" id="PTHR23416:SF23">
    <property type="entry name" value="ACETYLTRANSFERASE C18B11.09C-RELATED"/>
    <property type="match status" value="1"/>
</dbReference>
<evidence type="ECO:0000256" key="1">
    <source>
        <dbReference type="ARBA" id="ARBA00007274"/>
    </source>
</evidence>
<reference evidence="3 4" key="1">
    <citation type="submission" date="2023-04" db="EMBL/GenBank/DDBJ databases">
        <title>Bacteria Genome Submission.</title>
        <authorList>
            <person name="Isaac P."/>
        </authorList>
    </citation>
    <scope>NUCLEOTIDE SEQUENCE [LARGE SCALE GENOMIC DNA]</scope>
    <source>
        <strain evidence="3 4">SampleS7P1</strain>
    </source>
</reference>